<dbReference type="GO" id="GO:0005102">
    <property type="term" value="F:signaling receptor binding"/>
    <property type="evidence" value="ECO:0007669"/>
    <property type="project" value="InterPro"/>
</dbReference>
<name>A0A674KCW4_9SAUR</name>
<protein>
    <recommendedName>
        <fullName evidence="1">ITPR-interacting domain-containing protein</fullName>
    </recommendedName>
</protein>
<dbReference type="Ensembl" id="ENSTMTT00000013451.1">
    <property type="protein sequence ID" value="ENSTMTP00000013003.1"/>
    <property type="gene ID" value="ENSTMTG00000009416.1"/>
</dbReference>
<dbReference type="SMART" id="SM01257">
    <property type="entry name" value="KRAP_IP3R_bind"/>
    <property type="match status" value="1"/>
</dbReference>
<dbReference type="InterPro" id="IPR029325">
    <property type="entry name" value="ITPR-bd"/>
</dbReference>
<dbReference type="Pfam" id="PF14722">
    <property type="entry name" value="KRAP_IP3R_bind"/>
    <property type="match status" value="1"/>
</dbReference>
<feature type="domain" description="ITPR-interacting" evidence="1">
    <location>
        <begin position="1"/>
        <end position="94"/>
    </location>
</feature>
<reference evidence="2" key="1">
    <citation type="submission" date="2025-05" db="UniProtKB">
        <authorList>
            <consortium name="Ensembl"/>
        </authorList>
    </citation>
    <scope>IDENTIFICATION</scope>
</reference>
<accession>A0A674KCW4</accession>
<dbReference type="AlphaFoldDB" id="A0A674KCW4"/>
<evidence type="ECO:0000313" key="2">
    <source>
        <dbReference type="Ensembl" id="ENSTMTP00000031846.1"/>
    </source>
</evidence>
<sequence>MNCLCFIHSITEWLELWEKDPVEILLDLGFGTEEPDICTKIPSRFISNASVAKGINIRVFLEAQKQRMDIENPNLYGKCSSEMQQQQIKWGLWR</sequence>
<evidence type="ECO:0000259" key="1">
    <source>
        <dbReference type="SMART" id="SM01257"/>
    </source>
</evidence>
<dbReference type="Ensembl" id="ENSTMTT00000032989.1">
    <property type="protein sequence ID" value="ENSTMTP00000031846.1"/>
    <property type="gene ID" value="ENSTMTG00000022857.1"/>
</dbReference>
<keyword evidence="3" id="KW-1185">Reference proteome</keyword>
<dbReference type="GeneTree" id="ENSGT00940000161762"/>
<dbReference type="PANTHER" id="PTHR17469">
    <property type="entry name" value="SPERM SPECIFIC ANTIGEN 2-RELATED"/>
    <property type="match status" value="1"/>
</dbReference>
<dbReference type="InterPro" id="IPR043444">
    <property type="entry name" value="TESPA1-like"/>
</dbReference>
<evidence type="ECO:0000313" key="3">
    <source>
        <dbReference type="Proteomes" id="UP000472274"/>
    </source>
</evidence>
<dbReference type="Proteomes" id="UP000472274">
    <property type="component" value="Unplaced"/>
</dbReference>
<organism evidence="2 3">
    <name type="scientific">Terrapene triunguis</name>
    <name type="common">Three-toed box turtle</name>
    <dbReference type="NCBI Taxonomy" id="2587831"/>
    <lineage>
        <taxon>Eukaryota</taxon>
        <taxon>Metazoa</taxon>
        <taxon>Chordata</taxon>
        <taxon>Craniata</taxon>
        <taxon>Vertebrata</taxon>
        <taxon>Euteleostomi</taxon>
        <taxon>Archelosauria</taxon>
        <taxon>Testudinata</taxon>
        <taxon>Testudines</taxon>
        <taxon>Cryptodira</taxon>
        <taxon>Durocryptodira</taxon>
        <taxon>Testudinoidea</taxon>
        <taxon>Emydidae</taxon>
        <taxon>Terrapene</taxon>
    </lineage>
</organism>
<proteinExistence type="predicted"/>
<dbReference type="PANTHER" id="PTHR17469:SF14">
    <property type="entry name" value="PROTEIN ITPRID1"/>
    <property type="match status" value="1"/>
</dbReference>